<dbReference type="InterPro" id="IPR000962">
    <property type="entry name" value="Znf_DskA_TraR"/>
</dbReference>
<evidence type="ECO:0000259" key="5">
    <source>
        <dbReference type="Pfam" id="PF01258"/>
    </source>
</evidence>
<accession>A0A816FI74</accession>
<name>A0A816FI74_9BILA</name>
<keyword evidence="1" id="KW-0479">Metal-binding</keyword>
<dbReference type="GO" id="GO:0008270">
    <property type="term" value="F:zinc ion binding"/>
    <property type="evidence" value="ECO:0007669"/>
    <property type="project" value="UniProtKB-KW"/>
</dbReference>
<feature type="domain" description="DnaK suppressor protein DksA N-terminal" evidence="6">
    <location>
        <begin position="55"/>
        <end position="127"/>
    </location>
</feature>
<evidence type="ECO:0008006" key="10">
    <source>
        <dbReference type="Google" id="ProtNLM"/>
    </source>
</evidence>
<evidence type="ECO:0000313" key="7">
    <source>
        <dbReference type="EMBL" id="CAF1661882.1"/>
    </source>
</evidence>
<dbReference type="InterPro" id="IPR048489">
    <property type="entry name" value="DksA_N"/>
</dbReference>
<feature type="region of interest" description="Disordered" evidence="4">
    <location>
        <begin position="159"/>
        <end position="193"/>
    </location>
</feature>
<organism evidence="7 9">
    <name type="scientific">Rotaria magnacalcarata</name>
    <dbReference type="NCBI Taxonomy" id="392030"/>
    <lineage>
        <taxon>Eukaryota</taxon>
        <taxon>Metazoa</taxon>
        <taxon>Spiralia</taxon>
        <taxon>Gnathifera</taxon>
        <taxon>Rotifera</taxon>
        <taxon>Eurotatoria</taxon>
        <taxon>Bdelloidea</taxon>
        <taxon>Philodinida</taxon>
        <taxon>Philodinidae</taxon>
        <taxon>Rotaria</taxon>
    </lineage>
</organism>
<protein>
    <recommendedName>
        <fullName evidence="10">RNA polymerase-binding transcription factor DksA</fullName>
    </recommendedName>
</protein>
<comment type="caution">
    <text evidence="7">The sequence shown here is derived from an EMBL/GenBank/DDBJ whole genome shotgun (WGS) entry which is preliminary data.</text>
</comment>
<reference evidence="7" key="1">
    <citation type="submission" date="2021-02" db="EMBL/GenBank/DDBJ databases">
        <authorList>
            <person name="Nowell W R."/>
        </authorList>
    </citation>
    <scope>NUCLEOTIDE SEQUENCE</scope>
</reference>
<dbReference type="InterPro" id="IPR037187">
    <property type="entry name" value="DnaK_N"/>
</dbReference>
<dbReference type="Proteomes" id="UP000663834">
    <property type="component" value="Unassembled WGS sequence"/>
</dbReference>
<sequence>MTAKDFTKVREDVQIEGLRTNRKIDFVHIGTEEVEIESSYLPIKDSADDYMSKKQLAFFKKVLLNQKQDLLDKTLQTITDLNEDAGNKRMSEEGDFAAEEERILTELRTRDRYRKLIHKIEDALIRIETGEYGYCEESGEEIGIPRLMIRPIATLEIHRQEEHEKDEDIKEDSEYNHKLLNSDENASSSDGQI</sequence>
<dbReference type="Pfam" id="PF21157">
    <property type="entry name" value="DksA_N"/>
    <property type="match status" value="1"/>
</dbReference>
<dbReference type="PANTHER" id="PTHR33823:SF2">
    <property type="entry name" value="RNA POLYMERASE-BINDING TRANSCRIPTION FACTOR DKSA"/>
    <property type="match status" value="1"/>
</dbReference>
<gene>
    <name evidence="8" type="ORF">GIL414_LOCUS430</name>
    <name evidence="7" type="ORF">KQP761_LOCUS32233</name>
</gene>
<proteinExistence type="predicted"/>
<dbReference type="PROSITE" id="PS51128">
    <property type="entry name" value="ZF_DKSA_2"/>
    <property type="match status" value="1"/>
</dbReference>
<dbReference type="AlphaFoldDB" id="A0A816FI74"/>
<feature type="compositionally biased region" description="Polar residues" evidence="4">
    <location>
        <begin position="182"/>
        <end position="193"/>
    </location>
</feature>
<evidence type="ECO:0000256" key="1">
    <source>
        <dbReference type="ARBA" id="ARBA00022723"/>
    </source>
</evidence>
<dbReference type="SUPFAM" id="SSF109635">
    <property type="entry name" value="DnaK suppressor protein DksA, alpha-hairpin domain"/>
    <property type="match status" value="1"/>
</dbReference>
<evidence type="ECO:0000256" key="4">
    <source>
        <dbReference type="SAM" id="MobiDB-lite"/>
    </source>
</evidence>
<evidence type="ECO:0000259" key="6">
    <source>
        <dbReference type="Pfam" id="PF21157"/>
    </source>
</evidence>
<evidence type="ECO:0000256" key="3">
    <source>
        <dbReference type="ARBA" id="ARBA00022833"/>
    </source>
</evidence>
<evidence type="ECO:0000313" key="9">
    <source>
        <dbReference type="Proteomes" id="UP000663834"/>
    </source>
</evidence>
<dbReference type="Proteomes" id="UP000681720">
    <property type="component" value="Unassembled WGS sequence"/>
</dbReference>
<feature type="domain" description="Zinc finger DksA/TraR C4-type" evidence="5">
    <location>
        <begin position="130"/>
        <end position="155"/>
    </location>
</feature>
<dbReference type="SUPFAM" id="SSF57716">
    <property type="entry name" value="Glucocorticoid receptor-like (DNA-binding domain)"/>
    <property type="match status" value="1"/>
</dbReference>
<evidence type="ECO:0000256" key="2">
    <source>
        <dbReference type="ARBA" id="ARBA00022771"/>
    </source>
</evidence>
<feature type="compositionally biased region" description="Basic and acidic residues" evidence="4">
    <location>
        <begin position="159"/>
        <end position="181"/>
    </location>
</feature>
<keyword evidence="2" id="KW-0863">Zinc-finger</keyword>
<dbReference type="PANTHER" id="PTHR33823">
    <property type="entry name" value="RNA POLYMERASE-BINDING TRANSCRIPTION FACTOR DKSA-RELATED"/>
    <property type="match status" value="1"/>
</dbReference>
<dbReference type="Gene3D" id="1.20.120.910">
    <property type="entry name" value="DksA, coiled-coil domain"/>
    <property type="match status" value="1"/>
</dbReference>
<dbReference type="EMBL" id="CAJOBJ010000048">
    <property type="protein sequence ID" value="CAF3788751.1"/>
    <property type="molecule type" value="Genomic_DNA"/>
</dbReference>
<keyword evidence="3" id="KW-0862">Zinc</keyword>
<evidence type="ECO:0000313" key="8">
    <source>
        <dbReference type="EMBL" id="CAF3788751.1"/>
    </source>
</evidence>
<dbReference type="Pfam" id="PF01258">
    <property type="entry name" value="zf-dskA_traR"/>
    <property type="match status" value="1"/>
</dbReference>
<dbReference type="EMBL" id="CAJNOW010017997">
    <property type="protein sequence ID" value="CAF1661882.1"/>
    <property type="molecule type" value="Genomic_DNA"/>
</dbReference>